<dbReference type="EMBL" id="ML996104">
    <property type="protein sequence ID" value="KAF2739477.1"/>
    <property type="molecule type" value="Genomic_DNA"/>
</dbReference>
<evidence type="ECO:0000313" key="1">
    <source>
        <dbReference type="EMBL" id="KAF2739477.1"/>
    </source>
</evidence>
<gene>
    <name evidence="1" type="ORF">EJ04DRAFT_549171</name>
</gene>
<organism evidence="1 2">
    <name type="scientific">Polyplosphaeria fusca</name>
    <dbReference type="NCBI Taxonomy" id="682080"/>
    <lineage>
        <taxon>Eukaryota</taxon>
        <taxon>Fungi</taxon>
        <taxon>Dikarya</taxon>
        <taxon>Ascomycota</taxon>
        <taxon>Pezizomycotina</taxon>
        <taxon>Dothideomycetes</taxon>
        <taxon>Pleosporomycetidae</taxon>
        <taxon>Pleosporales</taxon>
        <taxon>Tetraplosphaeriaceae</taxon>
        <taxon>Polyplosphaeria</taxon>
    </lineage>
</organism>
<evidence type="ECO:0000313" key="2">
    <source>
        <dbReference type="Proteomes" id="UP000799444"/>
    </source>
</evidence>
<comment type="caution">
    <text evidence="1">The sequence shown here is derived from an EMBL/GenBank/DDBJ whole genome shotgun (WGS) entry which is preliminary data.</text>
</comment>
<accession>A0A9P4RA00</accession>
<sequence>MLTLHHCHAALLCQARPQYQSTPSTTDDRLLVPSMPLPHIDFAAQCPSQPPTTQQTSPGSPPVSLVPYSRSLASAWGASLCWTCASCTRWWQSPADLMRGELWKPASKPLRLLEGSPIEKSGPQGLHVTAVISMGRHLRATSAGVAQIARVQGPCCTGPGCALLLCGCLCSTLEAKDFFVIALAADTATFRADLCACSRVG</sequence>
<dbReference type="AlphaFoldDB" id="A0A9P4RA00"/>
<dbReference type="Proteomes" id="UP000799444">
    <property type="component" value="Unassembled WGS sequence"/>
</dbReference>
<protein>
    <submittedName>
        <fullName evidence="1">Uncharacterized protein</fullName>
    </submittedName>
</protein>
<reference evidence="1" key="1">
    <citation type="journal article" date="2020" name="Stud. Mycol.">
        <title>101 Dothideomycetes genomes: a test case for predicting lifestyles and emergence of pathogens.</title>
        <authorList>
            <person name="Haridas S."/>
            <person name="Albert R."/>
            <person name="Binder M."/>
            <person name="Bloem J."/>
            <person name="Labutti K."/>
            <person name="Salamov A."/>
            <person name="Andreopoulos B."/>
            <person name="Baker S."/>
            <person name="Barry K."/>
            <person name="Bills G."/>
            <person name="Bluhm B."/>
            <person name="Cannon C."/>
            <person name="Castanera R."/>
            <person name="Culley D."/>
            <person name="Daum C."/>
            <person name="Ezra D."/>
            <person name="Gonzalez J."/>
            <person name="Henrissat B."/>
            <person name="Kuo A."/>
            <person name="Liang C."/>
            <person name="Lipzen A."/>
            <person name="Lutzoni F."/>
            <person name="Magnuson J."/>
            <person name="Mondo S."/>
            <person name="Nolan M."/>
            <person name="Ohm R."/>
            <person name="Pangilinan J."/>
            <person name="Park H.-J."/>
            <person name="Ramirez L."/>
            <person name="Alfaro M."/>
            <person name="Sun H."/>
            <person name="Tritt A."/>
            <person name="Yoshinaga Y."/>
            <person name="Zwiers L.-H."/>
            <person name="Turgeon B."/>
            <person name="Goodwin S."/>
            <person name="Spatafora J."/>
            <person name="Crous P."/>
            <person name="Grigoriev I."/>
        </authorList>
    </citation>
    <scope>NUCLEOTIDE SEQUENCE</scope>
    <source>
        <strain evidence="1">CBS 125425</strain>
    </source>
</reference>
<keyword evidence="2" id="KW-1185">Reference proteome</keyword>
<proteinExistence type="predicted"/>
<name>A0A9P4RA00_9PLEO</name>